<dbReference type="InterPro" id="IPR003790">
    <property type="entry name" value="GHL10"/>
</dbReference>
<dbReference type="RefSeq" id="WP_369331621.1">
    <property type="nucleotide sequence ID" value="NZ_JAULBC010000008.1"/>
</dbReference>
<comment type="caution">
    <text evidence="3">The sequence shown here is derived from an EMBL/GenBank/DDBJ whole genome shotgun (WGS) entry which is preliminary data.</text>
</comment>
<dbReference type="Gene3D" id="3.20.20.80">
    <property type="entry name" value="Glycosidases"/>
    <property type="match status" value="1"/>
</dbReference>
<dbReference type="EMBL" id="JAULBC010000008">
    <property type="protein sequence ID" value="MEX6690208.1"/>
    <property type="molecule type" value="Genomic_DNA"/>
</dbReference>
<dbReference type="PANTHER" id="PTHR43405">
    <property type="entry name" value="GLYCOSYL HYDROLASE DIGH"/>
    <property type="match status" value="1"/>
</dbReference>
<dbReference type="InterPro" id="IPR017853">
    <property type="entry name" value="GH"/>
</dbReference>
<evidence type="ECO:0000313" key="4">
    <source>
        <dbReference type="Proteomes" id="UP001560573"/>
    </source>
</evidence>
<feature type="domain" description="Glycosyl hydrolase-like 10" evidence="2">
    <location>
        <begin position="32"/>
        <end position="341"/>
    </location>
</feature>
<evidence type="ECO:0000259" key="2">
    <source>
        <dbReference type="Pfam" id="PF02638"/>
    </source>
</evidence>
<keyword evidence="4" id="KW-1185">Reference proteome</keyword>
<evidence type="ECO:0000313" key="3">
    <source>
        <dbReference type="EMBL" id="MEX6690208.1"/>
    </source>
</evidence>
<accession>A0ABV3ZK97</accession>
<sequence>MKSTNILFYYILVLVLALGISTSHAYAQPKYEFRAVWIATLENIDWPSKRNLSVDEQKAEFIRILDMHHRNGMNAVFVQIRPAADAFYPSQFEPWSEYLNGKQGLAPVPYYDPLQFMVEETHKRAMEFHAWLNPYRAVFNIYKSSIAPTHVTRTHPEWFFTYGDKKYFNPGEPAVVNYITNLVKDLVQRYDIDGVHMDDYFYPYKIGSRDFPDESTFRKYGRGMSKPEWRRANCDSVVKSIHDIVFQTKPWVKFGISPFGVWRNSNIDPAGSDTRAGLTNYDDLYADILLWLRKGWIDYVAPQLYWEIGHHLCDYETLLDWWTKHTYGRHLYVGHGVYRVFENPTKPWRNPNELPNQIKLLRDYPEIQGSAFFSSKNFERNPNGWSDSLRFNYYKYPAIIPPMPWIDSTPPAKPTIVNARNGEGNFKGTVLKIDAKQADGEEDLRAYVVYIANDIPTLGQHPRYIFSAFNKPSLSVDIFDTDIPKEWNNCYVAISCLSTENVESPLSNVAQYVKTNKGWMVKK</sequence>
<organism evidence="3 4">
    <name type="scientific">Danxiaibacter flavus</name>
    <dbReference type="NCBI Taxonomy" id="3049108"/>
    <lineage>
        <taxon>Bacteria</taxon>
        <taxon>Pseudomonadati</taxon>
        <taxon>Bacteroidota</taxon>
        <taxon>Chitinophagia</taxon>
        <taxon>Chitinophagales</taxon>
        <taxon>Chitinophagaceae</taxon>
        <taxon>Danxiaibacter</taxon>
    </lineage>
</organism>
<gene>
    <name evidence="3" type="ORF">QTN47_22045</name>
</gene>
<proteinExistence type="predicted"/>
<dbReference type="InterPro" id="IPR052177">
    <property type="entry name" value="Divisome_Glycosyl_Hydrolase"/>
</dbReference>
<name>A0ABV3ZK97_9BACT</name>
<dbReference type="Proteomes" id="UP001560573">
    <property type="component" value="Unassembled WGS sequence"/>
</dbReference>
<dbReference type="PANTHER" id="PTHR43405:SF1">
    <property type="entry name" value="GLYCOSYL HYDROLASE DIGH"/>
    <property type="match status" value="1"/>
</dbReference>
<protein>
    <submittedName>
        <fullName evidence="3">Family 10 glycosylhydrolase</fullName>
    </submittedName>
</protein>
<keyword evidence="1" id="KW-0732">Signal</keyword>
<dbReference type="SUPFAM" id="SSF51445">
    <property type="entry name" value="(Trans)glycosidases"/>
    <property type="match status" value="1"/>
</dbReference>
<reference evidence="3 4" key="1">
    <citation type="submission" date="2023-07" db="EMBL/GenBank/DDBJ databases">
        <authorList>
            <person name="Lian W.-H."/>
        </authorList>
    </citation>
    <scope>NUCLEOTIDE SEQUENCE [LARGE SCALE GENOMIC DNA]</scope>
    <source>
        <strain evidence="3 4">SYSU DXS3180</strain>
    </source>
</reference>
<dbReference type="Pfam" id="PF02638">
    <property type="entry name" value="GHL10"/>
    <property type="match status" value="1"/>
</dbReference>
<evidence type="ECO:0000256" key="1">
    <source>
        <dbReference type="ARBA" id="ARBA00022729"/>
    </source>
</evidence>